<keyword evidence="8" id="KW-0235">DNA replication</keyword>
<dbReference type="GO" id="GO:0006264">
    <property type="term" value="P:mitochondrial DNA replication"/>
    <property type="evidence" value="ECO:0007669"/>
    <property type="project" value="TreeGrafter"/>
</dbReference>
<dbReference type="PANTHER" id="PTHR10267">
    <property type="entry name" value="DNA POLYMERASE SUBUNIT GAMMA-1"/>
    <property type="match status" value="1"/>
</dbReference>
<evidence type="ECO:0000256" key="13">
    <source>
        <dbReference type="ARBA" id="ARBA00023271"/>
    </source>
</evidence>
<keyword evidence="11" id="KW-0238">DNA-binding</keyword>
<dbReference type="GO" id="GO:0003887">
    <property type="term" value="F:DNA-directed DNA polymerase activity"/>
    <property type="evidence" value="ECO:0007669"/>
    <property type="project" value="UniProtKB-KW"/>
</dbReference>
<evidence type="ECO:0000256" key="1">
    <source>
        <dbReference type="ARBA" id="ARBA00001946"/>
    </source>
</evidence>
<dbReference type="InterPro" id="IPR019760">
    <property type="entry name" value="DNA-dir_DNA_pol_A_CS"/>
</dbReference>
<dbReference type="SMART" id="SM00482">
    <property type="entry name" value="POLAc"/>
    <property type="match status" value="1"/>
</dbReference>
<reference evidence="18" key="1">
    <citation type="submission" date="2023-06" db="EMBL/GenBank/DDBJ databases">
        <title>Reference genome for the Northern bat (Eptesicus nilssonii), a most northern bat species.</title>
        <authorList>
            <person name="Laine V.N."/>
            <person name="Pulliainen A.T."/>
            <person name="Lilley T.M."/>
        </authorList>
    </citation>
    <scope>NUCLEOTIDE SEQUENCE</scope>
    <source>
        <strain evidence="18">BLF_Eptnil</strain>
        <tissue evidence="18">Kidney</tissue>
    </source>
</reference>
<dbReference type="PROSITE" id="PS00447">
    <property type="entry name" value="DNA_POLYMERASE_A"/>
    <property type="match status" value="1"/>
</dbReference>
<dbReference type="GO" id="GO:0008408">
    <property type="term" value="F:3'-5' exonuclease activity"/>
    <property type="evidence" value="ECO:0007669"/>
    <property type="project" value="TreeGrafter"/>
</dbReference>
<dbReference type="InterPro" id="IPR043502">
    <property type="entry name" value="DNA/RNA_pol_sf"/>
</dbReference>
<evidence type="ECO:0000313" key="19">
    <source>
        <dbReference type="Proteomes" id="UP001177744"/>
    </source>
</evidence>
<evidence type="ECO:0000256" key="15">
    <source>
        <dbReference type="SAM" id="Coils"/>
    </source>
</evidence>
<evidence type="ECO:0000256" key="7">
    <source>
        <dbReference type="ARBA" id="ARBA00022695"/>
    </source>
</evidence>
<dbReference type="InterPro" id="IPR041336">
    <property type="entry name" value="DNApol_Exo"/>
</dbReference>
<feature type="region of interest" description="Disordered" evidence="16">
    <location>
        <begin position="605"/>
        <end position="624"/>
    </location>
</feature>
<evidence type="ECO:0000256" key="5">
    <source>
        <dbReference type="ARBA" id="ARBA00015350"/>
    </source>
</evidence>
<comment type="caution">
    <text evidence="18">The sequence shown here is derived from an EMBL/GenBank/DDBJ whole genome shotgun (WGS) entry which is preliminary data.</text>
</comment>
<keyword evidence="12" id="KW-0496">Mitochondrion</keyword>
<accession>A0AA40HAX3</accession>
<dbReference type="Gene3D" id="3.30.70.370">
    <property type="match status" value="1"/>
</dbReference>
<keyword evidence="15" id="KW-0175">Coiled coil</keyword>
<gene>
    <name evidence="18" type="ORF">QTO34_012759</name>
</gene>
<feature type="coiled-coil region" evidence="15">
    <location>
        <begin position="57"/>
        <end position="84"/>
    </location>
</feature>
<evidence type="ECO:0000256" key="14">
    <source>
        <dbReference type="ARBA" id="ARBA00031966"/>
    </source>
</evidence>
<keyword evidence="19" id="KW-1185">Reference proteome</keyword>
<evidence type="ECO:0000256" key="8">
    <source>
        <dbReference type="ARBA" id="ARBA00022705"/>
    </source>
</evidence>
<dbReference type="PANTHER" id="PTHR10267:SF0">
    <property type="entry name" value="DNA POLYMERASE SUBUNIT GAMMA-1"/>
    <property type="match status" value="1"/>
</dbReference>
<proteinExistence type="inferred from homology"/>
<evidence type="ECO:0000256" key="2">
    <source>
        <dbReference type="ARBA" id="ARBA00004436"/>
    </source>
</evidence>
<keyword evidence="9" id="KW-0460">Magnesium</keyword>
<dbReference type="Gene3D" id="3.30.420.390">
    <property type="match status" value="1"/>
</dbReference>
<dbReference type="EMBL" id="JAULJE010000025">
    <property type="protein sequence ID" value="KAK1327850.1"/>
    <property type="molecule type" value="Genomic_DNA"/>
</dbReference>
<feature type="region of interest" description="Disordered" evidence="16">
    <location>
        <begin position="120"/>
        <end position="161"/>
    </location>
</feature>
<feature type="domain" description="DNA-directed DNA polymerase family A palm" evidence="17">
    <location>
        <begin position="485"/>
        <end position="803"/>
    </location>
</feature>
<evidence type="ECO:0000256" key="11">
    <source>
        <dbReference type="ARBA" id="ARBA00023125"/>
    </source>
</evidence>
<feature type="region of interest" description="Disordered" evidence="16">
    <location>
        <begin position="321"/>
        <end position="349"/>
    </location>
</feature>
<dbReference type="AlphaFoldDB" id="A0AA40HAX3"/>
<evidence type="ECO:0000256" key="9">
    <source>
        <dbReference type="ARBA" id="ARBA00022842"/>
    </source>
</evidence>
<dbReference type="InterPro" id="IPR002297">
    <property type="entry name" value="DNA-dir_DNA_pol_A_mt"/>
</dbReference>
<evidence type="ECO:0000256" key="16">
    <source>
        <dbReference type="SAM" id="MobiDB-lite"/>
    </source>
</evidence>
<dbReference type="InterPro" id="IPR001098">
    <property type="entry name" value="DNA-dir_DNA_pol_A_palm_dom"/>
</dbReference>
<keyword evidence="6" id="KW-0808">Transferase</keyword>
<dbReference type="Proteomes" id="UP001177744">
    <property type="component" value="Unassembled WGS sequence"/>
</dbReference>
<evidence type="ECO:0000256" key="3">
    <source>
        <dbReference type="ARBA" id="ARBA00007705"/>
    </source>
</evidence>
<evidence type="ECO:0000256" key="6">
    <source>
        <dbReference type="ARBA" id="ARBA00022679"/>
    </source>
</evidence>
<dbReference type="Pfam" id="PF18136">
    <property type="entry name" value="DNApol_Exo"/>
    <property type="match status" value="1"/>
</dbReference>
<protein>
    <recommendedName>
        <fullName evidence="5">DNA polymerase subunit gamma-1</fullName>
        <ecNumber evidence="4">2.7.7.7</ecNumber>
    </recommendedName>
    <alternativeName>
        <fullName evidence="14">Mitochondrial DNA polymerase catalytic subunit</fullName>
    </alternativeName>
</protein>
<dbReference type="Gene3D" id="1.10.150.20">
    <property type="entry name" value="5' to 3' exonuclease, C-terminal subdomain"/>
    <property type="match status" value="1"/>
</dbReference>
<evidence type="ECO:0000259" key="17">
    <source>
        <dbReference type="SMART" id="SM00482"/>
    </source>
</evidence>
<dbReference type="FunFam" id="1.10.150.20:FF:000024">
    <property type="entry name" value="DNA polymerase gamma, catalytic subunit"/>
    <property type="match status" value="1"/>
</dbReference>
<dbReference type="Gene3D" id="1.20.5.3960">
    <property type="match status" value="1"/>
</dbReference>
<comment type="subcellular location">
    <subcellularLocation>
        <location evidence="2">Mitochondrion matrix</location>
        <location evidence="2">Mitochondrion nucleoid</location>
    </subcellularLocation>
</comment>
<organism evidence="18 19">
    <name type="scientific">Cnephaeus nilssonii</name>
    <name type="common">Northern bat</name>
    <name type="synonym">Eptesicus nilssonii</name>
    <dbReference type="NCBI Taxonomy" id="3371016"/>
    <lineage>
        <taxon>Eukaryota</taxon>
        <taxon>Metazoa</taxon>
        <taxon>Chordata</taxon>
        <taxon>Craniata</taxon>
        <taxon>Vertebrata</taxon>
        <taxon>Euteleostomi</taxon>
        <taxon>Mammalia</taxon>
        <taxon>Eutheria</taxon>
        <taxon>Laurasiatheria</taxon>
        <taxon>Chiroptera</taxon>
        <taxon>Yangochiroptera</taxon>
        <taxon>Vespertilionidae</taxon>
        <taxon>Cnephaeus</taxon>
    </lineage>
</organism>
<dbReference type="SUPFAM" id="SSF56672">
    <property type="entry name" value="DNA/RNA polymerases"/>
    <property type="match status" value="1"/>
</dbReference>
<keyword evidence="10" id="KW-0239">DNA-directed DNA polymerase</keyword>
<comment type="cofactor">
    <cofactor evidence="1">
        <name>Mg(2+)</name>
        <dbReference type="ChEBI" id="CHEBI:18420"/>
    </cofactor>
</comment>
<dbReference type="EC" id="2.7.7.7" evidence="4"/>
<evidence type="ECO:0000256" key="4">
    <source>
        <dbReference type="ARBA" id="ARBA00012417"/>
    </source>
</evidence>
<evidence type="ECO:0000256" key="12">
    <source>
        <dbReference type="ARBA" id="ARBA00023128"/>
    </source>
</evidence>
<evidence type="ECO:0000256" key="10">
    <source>
        <dbReference type="ARBA" id="ARBA00022932"/>
    </source>
</evidence>
<dbReference type="GO" id="GO:0042645">
    <property type="term" value="C:mitochondrial nucleoid"/>
    <property type="evidence" value="ECO:0007669"/>
    <property type="project" value="UniProtKB-SubCell"/>
</dbReference>
<dbReference type="GO" id="GO:0003677">
    <property type="term" value="F:DNA binding"/>
    <property type="evidence" value="ECO:0007669"/>
    <property type="project" value="UniProtKB-KW"/>
</dbReference>
<name>A0AA40HAX3_CNENI</name>
<dbReference type="PRINTS" id="PR00867">
    <property type="entry name" value="DNAPOLG"/>
</dbReference>
<keyword evidence="13" id="KW-1135">Mitochondrion nucleoid</keyword>
<evidence type="ECO:0000313" key="18">
    <source>
        <dbReference type="EMBL" id="KAK1327850.1"/>
    </source>
</evidence>
<dbReference type="GO" id="GO:0005760">
    <property type="term" value="C:gamma DNA polymerase complex"/>
    <property type="evidence" value="ECO:0007669"/>
    <property type="project" value="InterPro"/>
</dbReference>
<comment type="similarity">
    <text evidence="3">Belongs to the DNA polymerase type-A family.</text>
</comment>
<keyword evidence="7" id="KW-0548">Nucleotidyltransferase</keyword>
<sequence length="840" mass="94319">MKDVRENFQDLMQYCAQDVWATYEVFQQQLPLFLERCPHPVTLAGMLEMGVSYLPVNQNWERYLAEAQSTYEELQREMKKSLMDLANDACQLLSGERYKDDPWLWDLEWDLQEFKQKKVKRVKRKEPAAASDVPTEGAGAPGDAKDQEDPGPPSEEEELQRAVTARACLEQLKGTTELLPKRPQHLPGHPGWYRKLCPRLDDPAWTPGPSLLSLQMRVTPKLMALTWDGFPLHFSERHGWGYLVPGRRDNLAQVPPTGVACPYRAIESLYGKHCAEQGKRQPEPQVARLAEEFLFSESSAQWQMVEELGCLEVQDEAKADSLEAAVPGQPPALTGAGGPKASQPAYHHGNGPYHDVDIPGCWFFKLPHKDGNSCNVGSPFAKDFLPKMEDGTLQAGPGGASGPRALEINKMISFWRNAHKRISSQMVVWLPRSALPRTVTRHPDYDEENRYGAILPQVVTAGTITRRAVEPTWLTASNARPDRVGSELKAMVQAPPGYVLVGADVDSQELWIAAVLGDAHFAGMHGCTAFGWMTLQGRKSRGTDLHNGCHVGISREHAKVFNYGRIYGAGQPFAERLLMQFNHRLTSEEAAEKAQQMYAVTKGLRRRVPPPSSPPGPQACSPTRHCPRLPALPLPGALPSHLRPSCRMARPWVVTFKYRLSDEGEWLVRQLRIPVERTEDGCVSLQDLRKIQREASRKSRGKKWNVVAERMWTGGTESEMFNKLESIATADEPRTPVLGCRISRALEPAFMTSRVNWVVQSSAVDYLHLMLVAMKWLFEEFAIDGRFCISIHDEVRYLVREEDRYRAALALQISNLLTRWAGCGPGPVGSECPSPRKWVF</sequence>